<gene>
    <name evidence="1" type="ORF">T190115A13A_20025</name>
</gene>
<sequence>MRDVICQVLVEEKSKDLIFSVLNKFIPDYEKLNLDYTGKIDDINYIFKSEEEMINYYIEKDKVNQTFYWNKYENNPDKIMVGVNILADNQIVFSLTIDGCEQKETEYFRELKSFLKSEIGVVSYINPAEYDSGKDFRDRYE</sequence>
<dbReference type="RefSeq" id="WP_348738493.1">
    <property type="nucleotide sequence ID" value="NZ_CAXJRC010000022.1"/>
</dbReference>
<keyword evidence="2" id="KW-1185">Reference proteome</keyword>
<dbReference type="EMBL" id="CAXJRC010000022">
    <property type="protein sequence ID" value="CAL2106745.1"/>
    <property type="molecule type" value="Genomic_DNA"/>
</dbReference>
<reference evidence="1 2" key="1">
    <citation type="submission" date="2024-05" db="EMBL/GenBank/DDBJ databases">
        <authorList>
            <person name="Duchaud E."/>
        </authorList>
    </citation>
    <scope>NUCLEOTIDE SEQUENCE [LARGE SCALE GENOMIC DNA]</scope>
    <source>
        <strain evidence="1">Ena-SAMPLE-TAB-13-05-2024-13:56:06:370-140305</strain>
    </source>
</reference>
<name>A0ABM9PM32_9FLAO</name>
<comment type="caution">
    <text evidence="1">The sequence shown here is derived from an EMBL/GenBank/DDBJ whole genome shotgun (WGS) entry which is preliminary data.</text>
</comment>
<dbReference type="Proteomes" id="UP001497602">
    <property type="component" value="Unassembled WGS sequence"/>
</dbReference>
<accession>A0ABM9PM32</accession>
<evidence type="ECO:0000313" key="1">
    <source>
        <dbReference type="EMBL" id="CAL2106745.1"/>
    </source>
</evidence>
<organism evidence="1 2">
    <name type="scientific">Tenacibaculum vairaonense</name>
    <dbReference type="NCBI Taxonomy" id="3137860"/>
    <lineage>
        <taxon>Bacteria</taxon>
        <taxon>Pseudomonadati</taxon>
        <taxon>Bacteroidota</taxon>
        <taxon>Flavobacteriia</taxon>
        <taxon>Flavobacteriales</taxon>
        <taxon>Flavobacteriaceae</taxon>
        <taxon>Tenacibaculum</taxon>
    </lineage>
</organism>
<evidence type="ECO:0000313" key="2">
    <source>
        <dbReference type="Proteomes" id="UP001497602"/>
    </source>
</evidence>
<protein>
    <submittedName>
        <fullName evidence="1">Uncharacterized protein</fullName>
    </submittedName>
</protein>
<proteinExistence type="predicted"/>